<evidence type="ECO:0000256" key="3">
    <source>
        <dbReference type="ARBA" id="ARBA00022989"/>
    </source>
</evidence>
<gene>
    <name evidence="6" type="ORF">ACFQ2J_04385</name>
</gene>
<dbReference type="PANTHER" id="PTHR43847:SF1">
    <property type="entry name" value="BLL3993 PROTEIN"/>
    <property type="match status" value="1"/>
</dbReference>
<keyword evidence="6" id="KW-0489">Methyltransferase</keyword>
<dbReference type="RefSeq" id="WP_386056929.1">
    <property type="nucleotide sequence ID" value="NZ_JBHTKL010000001.1"/>
</dbReference>
<comment type="subcellular location">
    <subcellularLocation>
        <location evidence="1">Membrane</location>
        <topology evidence="1">Multi-pass membrane protein</topology>
    </subcellularLocation>
</comment>
<evidence type="ECO:0000313" key="7">
    <source>
        <dbReference type="Proteomes" id="UP001596990"/>
    </source>
</evidence>
<dbReference type="InterPro" id="IPR052527">
    <property type="entry name" value="Metal_cation-efflux_comp"/>
</dbReference>
<evidence type="ECO:0000256" key="4">
    <source>
        <dbReference type="ARBA" id="ARBA00023136"/>
    </source>
</evidence>
<keyword evidence="3 5" id="KW-1133">Transmembrane helix</keyword>
<dbReference type="Proteomes" id="UP001596990">
    <property type="component" value="Unassembled WGS sequence"/>
</dbReference>
<name>A0ABW3L058_9BACI</name>
<organism evidence="6 7">
    <name type="scientific">Thalassobacillus hwangdonensis</name>
    <dbReference type="NCBI Taxonomy" id="546108"/>
    <lineage>
        <taxon>Bacteria</taxon>
        <taxon>Bacillati</taxon>
        <taxon>Bacillota</taxon>
        <taxon>Bacilli</taxon>
        <taxon>Bacillales</taxon>
        <taxon>Bacillaceae</taxon>
        <taxon>Thalassobacillus</taxon>
    </lineage>
</organism>
<accession>A0ABW3L058</accession>
<dbReference type="InterPro" id="IPR007269">
    <property type="entry name" value="ICMT_MeTrfase"/>
</dbReference>
<dbReference type="GO" id="GO:0008168">
    <property type="term" value="F:methyltransferase activity"/>
    <property type="evidence" value="ECO:0007669"/>
    <property type="project" value="UniProtKB-KW"/>
</dbReference>
<dbReference type="GO" id="GO:0032259">
    <property type="term" value="P:methylation"/>
    <property type="evidence" value="ECO:0007669"/>
    <property type="project" value="UniProtKB-KW"/>
</dbReference>
<evidence type="ECO:0000313" key="6">
    <source>
        <dbReference type="EMBL" id="MFD1018433.1"/>
    </source>
</evidence>
<feature type="transmembrane region" description="Helical" evidence="5">
    <location>
        <begin position="42"/>
        <end position="63"/>
    </location>
</feature>
<evidence type="ECO:0000256" key="2">
    <source>
        <dbReference type="ARBA" id="ARBA00022692"/>
    </source>
</evidence>
<evidence type="ECO:0000256" key="1">
    <source>
        <dbReference type="ARBA" id="ARBA00004141"/>
    </source>
</evidence>
<keyword evidence="2 5" id="KW-0812">Transmembrane</keyword>
<keyword evidence="6" id="KW-0808">Transferase</keyword>
<reference evidence="7" key="1">
    <citation type="journal article" date="2019" name="Int. J. Syst. Evol. Microbiol.">
        <title>The Global Catalogue of Microorganisms (GCM) 10K type strain sequencing project: providing services to taxonomists for standard genome sequencing and annotation.</title>
        <authorList>
            <consortium name="The Broad Institute Genomics Platform"/>
            <consortium name="The Broad Institute Genome Sequencing Center for Infectious Disease"/>
            <person name="Wu L."/>
            <person name="Ma J."/>
        </authorList>
    </citation>
    <scope>NUCLEOTIDE SEQUENCE [LARGE SCALE GENOMIC DNA]</scope>
    <source>
        <strain evidence="7">CCUG 56607</strain>
    </source>
</reference>
<dbReference type="Gene3D" id="1.20.120.1630">
    <property type="match status" value="1"/>
</dbReference>
<dbReference type="Pfam" id="PF04140">
    <property type="entry name" value="ICMT"/>
    <property type="match status" value="1"/>
</dbReference>
<dbReference type="PANTHER" id="PTHR43847">
    <property type="entry name" value="BLL3993 PROTEIN"/>
    <property type="match status" value="1"/>
</dbReference>
<keyword evidence="4 5" id="KW-0472">Membrane</keyword>
<protein>
    <submittedName>
        <fullName evidence="6">Isoprenylcysteine carboxyl methyltransferase family protein</fullName>
    </submittedName>
</protein>
<sequence length="171" mass="20000">MTTPLILLFCFILIQRFAELILAQRNRKWMMERGAYEEGETHYKWFIIVHGLFFFSLLVEAWVTPTVTTAATILFFLAFVLLQAFRVWCIASLGRCWNTRIIILPNHPIVSKGPYKYIKHPNYWLVLLEFIVIPLLFGAYMTAVLFPVLHLILMKIRIPAEEKALENAQNV</sequence>
<keyword evidence="7" id="KW-1185">Reference proteome</keyword>
<proteinExistence type="predicted"/>
<feature type="transmembrane region" description="Helical" evidence="5">
    <location>
        <begin position="70"/>
        <end position="88"/>
    </location>
</feature>
<feature type="transmembrane region" description="Helical" evidence="5">
    <location>
        <begin position="123"/>
        <end position="153"/>
    </location>
</feature>
<dbReference type="EMBL" id="JBHTKL010000001">
    <property type="protein sequence ID" value="MFD1018433.1"/>
    <property type="molecule type" value="Genomic_DNA"/>
</dbReference>
<comment type="caution">
    <text evidence="6">The sequence shown here is derived from an EMBL/GenBank/DDBJ whole genome shotgun (WGS) entry which is preliminary data.</text>
</comment>
<evidence type="ECO:0000256" key="5">
    <source>
        <dbReference type="SAM" id="Phobius"/>
    </source>
</evidence>